<dbReference type="RefSeq" id="WP_123881029.1">
    <property type="nucleotide sequence ID" value="NZ_CP033920.1"/>
</dbReference>
<dbReference type="Proteomes" id="UP000255224">
    <property type="component" value="Unassembled WGS sequence"/>
</dbReference>
<keyword evidence="6" id="KW-1185">Reference proteome</keyword>
<feature type="domain" description="DUF4468" evidence="2">
    <location>
        <begin position="23"/>
        <end position="113"/>
    </location>
</feature>
<evidence type="ECO:0000256" key="1">
    <source>
        <dbReference type="SAM" id="SignalP"/>
    </source>
</evidence>
<dbReference type="AlphaFoldDB" id="A0A376DZB5"/>
<feature type="chain" id="PRO_5044586059" evidence="1">
    <location>
        <begin position="19"/>
        <end position="147"/>
    </location>
</feature>
<feature type="signal peptide" evidence="1">
    <location>
        <begin position="1"/>
        <end position="18"/>
    </location>
</feature>
<dbReference type="KEGG" id="ccau:EG346_20085"/>
<reference evidence="6" key="2">
    <citation type="submission" date="2018-11" db="EMBL/GenBank/DDBJ databases">
        <title>Proposal to divide the Flavobacteriaceae and reorganize its genera based on Amino Acid Identity values calculated from whole genome sequences.</title>
        <authorList>
            <person name="Nicholson A.C."/>
            <person name="Gulvik C.A."/>
            <person name="Whitney A.M."/>
            <person name="Humrighouse B.W."/>
            <person name="Bell M."/>
            <person name="Holmes B."/>
            <person name="Steigerwalt A.G."/>
            <person name="Villarma A."/>
            <person name="Sheth M."/>
            <person name="Batra D."/>
            <person name="Pryor J."/>
            <person name="Bernardet J.-F."/>
            <person name="Hugo C."/>
            <person name="Kampfer P."/>
            <person name="Newman J."/>
            <person name="McQuiston J.R."/>
        </authorList>
    </citation>
    <scope>NUCLEOTIDE SEQUENCE [LARGE SCALE GENOMIC DNA]</scope>
    <source>
        <strain evidence="6">G0188</strain>
    </source>
</reference>
<accession>A0A376DZB5</accession>
<dbReference type="OrthoDB" id="894059at2"/>
<dbReference type="Gene3D" id="3.30.530.80">
    <property type="match status" value="1"/>
</dbReference>
<dbReference type="InterPro" id="IPR027823">
    <property type="entry name" value="DUF4468"/>
</dbReference>
<accession>A0A3G6NFX3</accession>
<evidence type="ECO:0000313" key="3">
    <source>
        <dbReference type="EMBL" id="AZA50335.1"/>
    </source>
</evidence>
<reference evidence="3" key="3">
    <citation type="submission" date="2018-11" db="EMBL/GenBank/DDBJ databases">
        <title>Proposal to divide the Flavobacteriaceae and reorganize its genera based on Amino Acid Identity values calculated from whole genome sequences.</title>
        <authorList>
            <person name="Nicholson A.C."/>
            <person name="Gulvik C.A."/>
            <person name="Whitney A.M."/>
            <person name="Humrighouse B.W."/>
            <person name="Bell M."/>
            <person name="Holmes B."/>
            <person name="Steigerwalt A."/>
            <person name="Villarma A."/>
            <person name="Sheth M."/>
            <person name="Batra D."/>
            <person name="Pryor J."/>
            <person name="Bernardet J.-F."/>
            <person name="Hugo C."/>
            <person name="Kampfer P."/>
            <person name="Newman J."/>
            <person name="Mcquiston J.R."/>
        </authorList>
    </citation>
    <scope>NUCLEOTIDE SEQUENCE [LARGE SCALE GENOMIC DNA]</scope>
    <source>
        <strain evidence="3">G0188</strain>
    </source>
</reference>
<dbReference type="Proteomes" id="UP000273270">
    <property type="component" value="Chromosome"/>
</dbReference>
<reference evidence="4 5" key="1">
    <citation type="submission" date="2018-06" db="EMBL/GenBank/DDBJ databases">
        <authorList>
            <consortium name="Pathogen Informatics"/>
            <person name="Doyle S."/>
        </authorList>
    </citation>
    <scope>NUCLEOTIDE SEQUENCE [LARGE SCALE GENOMIC DNA]</scope>
    <source>
        <strain evidence="4 5">NCTC13533</strain>
    </source>
</reference>
<organism evidence="4 5">
    <name type="scientific">Chryseobacterium carnipullorum</name>
    <dbReference type="NCBI Taxonomy" id="1124835"/>
    <lineage>
        <taxon>Bacteria</taxon>
        <taxon>Pseudomonadati</taxon>
        <taxon>Bacteroidota</taxon>
        <taxon>Flavobacteriia</taxon>
        <taxon>Flavobacteriales</taxon>
        <taxon>Weeksellaceae</taxon>
        <taxon>Chryseobacterium group</taxon>
        <taxon>Chryseobacterium</taxon>
    </lineage>
</organism>
<gene>
    <name evidence="3" type="ORF">EG346_20085</name>
    <name evidence="4" type="ORF">NCTC13533_02651</name>
</gene>
<dbReference type="Pfam" id="PF14730">
    <property type="entry name" value="DUF4468"/>
    <property type="match status" value="1"/>
</dbReference>
<sequence>MKNIITILSLFLSTFLFSQDFQFEEVVKVDSTITKDELFNRARTWTSQAFSSKNNMITTEDKQAGEISGVGHYDYRADKKYKGSSCVEGPITYKFSIFVKDGRYKYVFNSFDHKGSRGNICNRIDYGRLTLAEEAPEKGRGIAYNYA</sequence>
<proteinExistence type="predicted"/>
<evidence type="ECO:0000313" key="6">
    <source>
        <dbReference type="Proteomes" id="UP000273270"/>
    </source>
</evidence>
<name>A0A376DZB5_CHRCU</name>
<dbReference type="EMBL" id="CP033920">
    <property type="protein sequence ID" value="AZA50335.1"/>
    <property type="molecule type" value="Genomic_DNA"/>
</dbReference>
<evidence type="ECO:0000313" key="4">
    <source>
        <dbReference type="EMBL" id="STC98739.1"/>
    </source>
</evidence>
<dbReference type="EMBL" id="UFVQ01000003">
    <property type="protein sequence ID" value="STC98739.1"/>
    <property type="molecule type" value="Genomic_DNA"/>
</dbReference>
<protein>
    <submittedName>
        <fullName evidence="3">DUF4468 domain-containing protein</fullName>
    </submittedName>
</protein>
<evidence type="ECO:0000259" key="2">
    <source>
        <dbReference type="Pfam" id="PF14730"/>
    </source>
</evidence>
<keyword evidence="1" id="KW-0732">Signal</keyword>
<evidence type="ECO:0000313" key="5">
    <source>
        <dbReference type="Proteomes" id="UP000255224"/>
    </source>
</evidence>